<keyword evidence="2" id="KW-1185">Reference proteome</keyword>
<sequence>MWGLGKSEPLVDKPNRDWKIISNESIKHAWWQRLYLGPLEVYGLDKRRLGKGNAAHPENFVGQANLM</sequence>
<dbReference type="AlphaFoldDB" id="A0A4Z1PI29"/>
<reference evidence="1 2" key="1">
    <citation type="submission" date="2019-04" db="EMBL/GenBank/DDBJ databases">
        <title>High contiguity whole genome sequence and gene annotation resource for two Venturia nashicola isolates.</title>
        <authorList>
            <person name="Prokchorchik M."/>
            <person name="Won K."/>
            <person name="Lee Y."/>
            <person name="Choi E.D."/>
            <person name="Segonzac C."/>
            <person name="Sohn K.H."/>
        </authorList>
    </citation>
    <scope>NUCLEOTIDE SEQUENCE [LARGE SCALE GENOMIC DNA]</scope>
    <source>
        <strain evidence="1 2">PRI2</strain>
    </source>
</reference>
<accession>A0A4Z1PI29</accession>
<evidence type="ECO:0000313" key="2">
    <source>
        <dbReference type="Proteomes" id="UP000298493"/>
    </source>
</evidence>
<dbReference type="EMBL" id="SNSC02000007">
    <property type="protein sequence ID" value="TID22860.1"/>
    <property type="molecule type" value="Genomic_DNA"/>
</dbReference>
<protein>
    <submittedName>
        <fullName evidence="1">Uncharacterized protein</fullName>
    </submittedName>
</protein>
<evidence type="ECO:0000313" key="1">
    <source>
        <dbReference type="EMBL" id="TID22860.1"/>
    </source>
</evidence>
<comment type="caution">
    <text evidence="1">The sequence shown here is derived from an EMBL/GenBank/DDBJ whole genome shotgun (WGS) entry which is preliminary data.</text>
</comment>
<dbReference type="Proteomes" id="UP000298493">
    <property type="component" value="Unassembled WGS sequence"/>
</dbReference>
<gene>
    <name evidence="1" type="ORF">E6O75_ATG02034</name>
</gene>
<name>A0A4Z1PI29_9PEZI</name>
<organism evidence="1 2">
    <name type="scientific">Venturia nashicola</name>
    <dbReference type="NCBI Taxonomy" id="86259"/>
    <lineage>
        <taxon>Eukaryota</taxon>
        <taxon>Fungi</taxon>
        <taxon>Dikarya</taxon>
        <taxon>Ascomycota</taxon>
        <taxon>Pezizomycotina</taxon>
        <taxon>Dothideomycetes</taxon>
        <taxon>Pleosporomycetidae</taxon>
        <taxon>Venturiales</taxon>
        <taxon>Venturiaceae</taxon>
        <taxon>Venturia</taxon>
    </lineage>
</organism>
<proteinExistence type="predicted"/>